<dbReference type="Gramene" id="AET1Gv20059400.12">
    <property type="protein sequence ID" value="AET1Gv20059400.12"/>
    <property type="gene ID" value="AET1Gv20059400"/>
</dbReference>
<reference evidence="3" key="1">
    <citation type="journal article" date="2014" name="Science">
        <title>Ancient hybridizations among the ancestral genomes of bread wheat.</title>
        <authorList>
            <consortium name="International Wheat Genome Sequencing Consortium,"/>
            <person name="Marcussen T."/>
            <person name="Sandve S.R."/>
            <person name="Heier L."/>
            <person name="Spannagl M."/>
            <person name="Pfeifer M."/>
            <person name="Jakobsen K.S."/>
            <person name="Wulff B.B."/>
            <person name="Steuernagel B."/>
            <person name="Mayer K.F."/>
            <person name="Olsen O.A."/>
        </authorList>
    </citation>
    <scope>NUCLEOTIDE SEQUENCE [LARGE SCALE GENOMIC DNA]</scope>
    <source>
        <strain evidence="3">cv. AL8/78</strain>
    </source>
</reference>
<evidence type="ECO:0000313" key="2">
    <source>
        <dbReference type="EnsemblPlants" id="AET1Gv20059400.12"/>
    </source>
</evidence>
<dbReference type="GO" id="GO:0003676">
    <property type="term" value="F:nucleic acid binding"/>
    <property type="evidence" value="ECO:0007669"/>
    <property type="project" value="InterPro"/>
</dbReference>
<evidence type="ECO:0000313" key="3">
    <source>
        <dbReference type="Proteomes" id="UP000015105"/>
    </source>
</evidence>
<reference evidence="2" key="5">
    <citation type="journal article" date="2021" name="G3 (Bethesda)">
        <title>Aegilops tauschii genome assembly Aet v5.0 features greater sequence contiguity and improved annotation.</title>
        <authorList>
            <person name="Wang L."/>
            <person name="Zhu T."/>
            <person name="Rodriguez J.C."/>
            <person name="Deal K.R."/>
            <person name="Dubcovsky J."/>
            <person name="McGuire P.E."/>
            <person name="Lux T."/>
            <person name="Spannagl M."/>
            <person name="Mayer K.F.X."/>
            <person name="Baldrich P."/>
            <person name="Meyers B.C."/>
            <person name="Huo N."/>
            <person name="Gu Y.Q."/>
            <person name="Zhou H."/>
            <person name="Devos K.M."/>
            <person name="Bennetzen J.L."/>
            <person name="Unver T."/>
            <person name="Budak H."/>
            <person name="Gulick P.J."/>
            <person name="Galiba G."/>
            <person name="Kalapos B."/>
            <person name="Nelson D.R."/>
            <person name="Li P."/>
            <person name="You F.M."/>
            <person name="Luo M.C."/>
            <person name="Dvorak J."/>
        </authorList>
    </citation>
    <scope>NUCLEOTIDE SEQUENCE [LARGE SCALE GENOMIC DNA]</scope>
    <source>
        <strain evidence="2">cv. AL8/78</strain>
    </source>
</reference>
<accession>A0A452XM36</accession>
<organism evidence="2 3">
    <name type="scientific">Aegilops tauschii subsp. strangulata</name>
    <name type="common">Goatgrass</name>
    <dbReference type="NCBI Taxonomy" id="200361"/>
    <lineage>
        <taxon>Eukaryota</taxon>
        <taxon>Viridiplantae</taxon>
        <taxon>Streptophyta</taxon>
        <taxon>Embryophyta</taxon>
        <taxon>Tracheophyta</taxon>
        <taxon>Spermatophyta</taxon>
        <taxon>Magnoliopsida</taxon>
        <taxon>Liliopsida</taxon>
        <taxon>Poales</taxon>
        <taxon>Poaceae</taxon>
        <taxon>BOP clade</taxon>
        <taxon>Pooideae</taxon>
        <taxon>Triticodae</taxon>
        <taxon>Triticeae</taxon>
        <taxon>Triticinae</taxon>
        <taxon>Aegilops</taxon>
    </lineage>
</organism>
<dbReference type="InterPro" id="IPR002156">
    <property type="entry name" value="RNaseH_domain"/>
</dbReference>
<dbReference type="Pfam" id="PF13456">
    <property type="entry name" value="RVT_3"/>
    <property type="match status" value="1"/>
</dbReference>
<reference evidence="2" key="4">
    <citation type="submission" date="2019-03" db="UniProtKB">
        <authorList>
            <consortium name="EnsemblPlants"/>
        </authorList>
    </citation>
    <scope>IDENTIFICATION</scope>
</reference>
<feature type="domain" description="RNase H type-1" evidence="1">
    <location>
        <begin position="10"/>
        <end position="83"/>
    </location>
</feature>
<proteinExistence type="predicted"/>
<sequence>MTPLKRKYMRLCKGWQLAIQHSNFPVVVQSDSVNALAILAGDTLSRSAYGHSSAGIRENMAVGEFVPLMMISREQNRVAHQLAFYSRTEACTCCLEIVILLLRKKALFHPEKKEERKNKQKRHQ</sequence>
<protein>
    <recommendedName>
        <fullName evidence="1">RNase H type-1 domain-containing protein</fullName>
    </recommendedName>
</protein>
<keyword evidence="3" id="KW-1185">Reference proteome</keyword>
<dbReference type="GO" id="GO:0004523">
    <property type="term" value="F:RNA-DNA hybrid ribonuclease activity"/>
    <property type="evidence" value="ECO:0007669"/>
    <property type="project" value="InterPro"/>
</dbReference>
<dbReference type="AlphaFoldDB" id="A0A452XM36"/>
<evidence type="ECO:0000259" key="1">
    <source>
        <dbReference type="Pfam" id="PF13456"/>
    </source>
</evidence>
<reference evidence="3" key="2">
    <citation type="journal article" date="2017" name="Nat. Plants">
        <title>The Aegilops tauschii genome reveals multiple impacts of transposons.</title>
        <authorList>
            <person name="Zhao G."/>
            <person name="Zou C."/>
            <person name="Li K."/>
            <person name="Wang K."/>
            <person name="Li T."/>
            <person name="Gao L."/>
            <person name="Zhang X."/>
            <person name="Wang H."/>
            <person name="Yang Z."/>
            <person name="Liu X."/>
            <person name="Jiang W."/>
            <person name="Mao L."/>
            <person name="Kong X."/>
            <person name="Jiao Y."/>
            <person name="Jia J."/>
        </authorList>
    </citation>
    <scope>NUCLEOTIDE SEQUENCE [LARGE SCALE GENOMIC DNA]</scope>
    <source>
        <strain evidence="3">cv. AL8/78</strain>
    </source>
</reference>
<reference evidence="2" key="3">
    <citation type="journal article" date="2017" name="Nature">
        <title>Genome sequence of the progenitor of the wheat D genome Aegilops tauschii.</title>
        <authorList>
            <person name="Luo M.C."/>
            <person name="Gu Y.Q."/>
            <person name="Puiu D."/>
            <person name="Wang H."/>
            <person name="Twardziok S.O."/>
            <person name="Deal K.R."/>
            <person name="Huo N."/>
            <person name="Zhu T."/>
            <person name="Wang L."/>
            <person name="Wang Y."/>
            <person name="McGuire P.E."/>
            <person name="Liu S."/>
            <person name="Long H."/>
            <person name="Ramasamy R.K."/>
            <person name="Rodriguez J.C."/>
            <person name="Van S.L."/>
            <person name="Yuan L."/>
            <person name="Wang Z."/>
            <person name="Xia Z."/>
            <person name="Xiao L."/>
            <person name="Anderson O.D."/>
            <person name="Ouyang S."/>
            <person name="Liang Y."/>
            <person name="Zimin A.V."/>
            <person name="Pertea G."/>
            <person name="Qi P."/>
            <person name="Bennetzen J.L."/>
            <person name="Dai X."/>
            <person name="Dawson M.W."/>
            <person name="Muller H.G."/>
            <person name="Kugler K."/>
            <person name="Rivarola-Duarte L."/>
            <person name="Spannagl M."/>
            <person name="Mayer K.F.X."/>
            <person name="Lu F.H."/>
            <person name="Bevan M.W."/>
            <person name="Leroy P."/>
            <person name="Li P."/>
            <person name="You F.M."/>
            <person name="Sun Q."/>
            <person name="Liu Z."/>
            <person name="Lyons E."/>
            <person name="Wicker T."/>
            <person name="Salzberg S.L."/>
            <person name="Devos K.M."/>
            <person name="Dvorak J."/>
        </authorList>
    </citation>
    <scope>NUCLEOTIDE SEQUENCE [LARGE SCALE GENOMIC DNA]</scope>
    <source>
        <strain evidence="2">cv. AL8/78</strain>
    </source>
</reference>
<dbReference type="Proteomes" id="UP000015105">
    <property type="component" value="Chromosome 1D"/>
</dbReference>
<name>A0A452XM36_AEGTS</name>
<dbReference type="EnsemblPlants" id="AET1Gv20059400.12">
    <property type="protein sequence ID" value="AET1Gv20059400.12"/>
    <property type="gene ID" value="AET1Gv20059400"/>
</dbReference>